<evidence type="ECO:0000313" key="3">
    <source>
        <dbReference type="Proteomes" id="UP001283361"/>
    </source>
</evidence>
<gene>
    <name evidence="2" type="ORF">RRG08_030845</name>
</gene>
<comment type="caution">
    <text evidence="2">The sequence shown here is derived from an EMBL/GenBank/DDBJ whole genome shotgun (WGS) entry which is preliminary data.</text>
</comment>
<feature type="signal peptide" evidence="1">
    <location>
        <begin position="1"/>
        <end position="25"/>
    </location>
</feature>
<proteinExistence type="predicted"/>
<dbReference type="Proteomes" id="UP001283361">
    <property type="component" value="Unassembled WGS sequence"/>
</dbReference>
<dbReference type="EMBL" id="JAWDGP010007673">
    <property type="protein sequence ID" value="KAK3709165.1"/>
    <property type="molecule type" value="Genomic_DNA"/>
</dbReference>
<keyword evidence="3" id="KW-1185">Reference proteome</keyword>
<name>A0AAE1CLS2_9GAST</name>
<keyword evidence="1" id="KW-0732">Signal</keyword>
<evidence type="ECO:0000256" key="1">
    <source>
        <dbReference type="SAM" id="SignalP"/>
    </source>
</evidence>
<reference evidence="2" key="1">
    <citation type="journal article" date="2023" name="G3 (Bethesda)">
        <title>A reference genome for the long-term kleptoplast-retaining sea slug Elysia crispata morphotype clarki.</title>
        <authorList>
            <person name="Eastman K.E."/>
            <person name="Pendleton A.L."/>
            <person name="Shaikh M.A."/>
            <person name="Suttiyut T."/>
            <person name="Ogas R."/>
            <person name="Tomko P."/>
            <person name="Gavelis G."/>
            <person name="Widhalm J.R."/>
            <person name="Wisecaver J.H."/>
        </authorList>
    </citation>
    <scope>NUCLEOTIDE SEQUENCE</scope>
    <source>
        <strain evidence="2">ECLA1</strain>
    </source>
</reference>
<sequence length="251" mass="29924">MARPHPTLLNLLLIILPICLDLSFAESNDLLSCRDDIENCATTHLDTNLSLYDIFELMKTNISRLEQMCEIQRRTFHPCIERCILEFLASKYSYLENVCSFKRWIVLQKECWTQQWLVEARECYRWLYPHFSTEYPRHGLYPIPYRVYDRASIARECFPTSRAADDKCSYYQTWIFQKLLPHYYEMYGYPEEFEHIPDSIGFPANISAHTKKDCTVTHRDTYSTLYNVFDMKTTNVSRLEESCEINLFCFP</sequence>
<organism evidence="2 3">
    <name type="scientific">Elysia crispata</name>
    <name type="common">lettuce slug</name>
    <dbReference type="NCBI Taxonomy" id="231223"/>
    <lineage>
        <taxon>Eukaryota</taxon>
        <taxon>Metazoa</taxon>
        <taxon>Spiralia</taxon>
        <taxon>Lophotrochozoa</taxon>
        <taxon>Mollusca</taxon>
        <taxon>Gastropoda</taxon>
        <taxon>Heterobranchia</taxon>
        <taxon>Euthyneura</taxon>
        <taxon>Panpulmonata</taxon>
        <taxon>Sacoglossa</taxon>
        <taxon>Placobranchoidea</taxon>
        <taxon>Plakobranchidae</taxon>
        <taxon>Elysia</taxon>
    </lineage>
</organism>
<dbReference type="AlphaFoldDB" id="A0AAE1CLS2"/>
<protein>
    <submittedName>
        <fullName evidence="2">Uncharacterized protein</fullName>
    </submittedName>
</protein>
<feature type="chain" id="PRO_5042036558" evidence="1">
    <location>
        <begin position="26"/>
        <end position="251"/>
    </location>
</feature>
<accession>A0AAE1CLS2</accession>
<evidence type="ECO:0000313" key="2">
    <source>
        <dbReference type="EMBL" id="KAK3709165.1"/>
    </source>
</evidence>